<evidence type="ECO:0000256" key="4">
    <source>
        <dbReference type="PROSITE-ProRule" id="PRU00335"/>
    </source>
</evidence>
<dbReference type="SUPFAM" id="SSF46689">
    <property type="entry name" value="Homeodomain-like"/>
    <property type="match status" value="1"/>
</dbReference>
<dbReference type="SUPFAM" id="SSF53474">
    <property type="entry name" value="alpha/beta-Hydrolases"/>
    <property type="match status" value="1"/>
</dbReference>
<keyword evidence="2" id="KW-0378">Hydrolase</keyword>
<accession>A0A399IYQ5</accession>
<comment type="similarity">
    <text evidence="1">Belongs to the 'GDXG' lipolytic enzyme family.</text>
</comment>
<comment type="caution">
    <text evidence="7">The sequence shown here is derived from an EMBL/GenBank/DDBJ whole genome shotgun (WGS) entry which is preliminary data.</text>
</comment>
<dbReference type="AlphaFoldDB" id="A0A399IYQ5"/>
<dbReference type="PANTHER" id="PTHR30328">
    <property type="entry name" value="TRANSCRIPTIONAL REPRESSOR"/>
    <property type="match status" value="1"/>
</dbReference>
<keyword evidence="3 4" id="KW-0238">DNA-binding</keyword>
<dbReference type="Gene3D" id="1.10.357.10">
    <property type="entry name" value="Tetracycline Repressor, domain 2"/>
    <property type="match status" value="1"/>
</dbReference>
<dbReference type="InterPro" id="IPR029058">
    <property type="entry name" value="AB_hydrolase_fold"/>
</dbReference>
<dbReference type="GO" id="GO:0003677">
    <property type="term" value="F:DNA binding"/>
    <property type="evidence" value="ECO:0007669"/>
    <property type="project" value="UniProtKB-UniRule"/>
</dbReference>
<dbReference type="InterPro" id="IPR002168">
    <property type="entry name" value="Lipase_GDXG_HIS_AS"/>
</dbReference>
<dbReference type="InterPro" id="IPR001647">
    <property type="entry name" value="HTH_TetR"/>
</dbReference>
<feature type="DNA-binding region" description="H-T-H motif" evidence="4">
    <location>
        <begin position="46"/>
        <end position="65"/>
    </location>
</feature>
<feature type="region of interest" description="Disordered" evidence="5">
    <location>
        <begin position="1"/>
        <end position="20"/>
    </location>
</feature>
<dbReference type="PROSITE" id="PS01173">
    <property type="entry name" value="LIPASE_GDXG_HIS"/>
    <property type="match status" value="1"/>
</dbReference>
<feature type="domain" description="HTH tetR-type" evidence="6">
    <location>
        <begin position="23"/>
        <end position="83"/>
    </location>
</feature>
<dbReference type="InterPro" id="IPR041474">
    <property type="entry name" value="NicS_C"/>
</dbReference>
<dbReference type="RefSeq" id="WP_119399535.1">
    <property type="nucleotide sequence ID" value="NZ_QWJJ01000011.1"/>
</dbReference>
<dbReference type="SUPFAM" id="SSF48498">
    <property type="entry name" value="Tetracyclin repressor-like, C-terminal domain"/>
    <property type="match status" value="1"/>
</dbReference>
<dbReference type="InterPro" id="IPR050109">
    <property type="entry name" value="HTH-type_TetR-like_transc_reg"/>
</dbReference>
<sequence>MAEGDVGGSDGPSARRGWKQNPEAVRSNILSVARDVFVANGLSGAKMDEIAALTRTSKRMIYYYFGDKEGLYRAVLEDAYARMRSAEDSLDLDRLHPVEALRRLAEFTFEHHRQQKDFVRLVMVENIHDGRHMSKSEMISGQNSSAIRLLDQIYRRGCDDGLFRRGLSALELHWHISAMAIFNVSNRATFSAIFGDDLFGAKGQQMLCRHAGDMLVRFVMKPGLSIEDSATPPRQALSQIHPDLLRFLDMWQAKVSELPAHSSAADRRLHMESVARDIRMPTPENIETDEEHWIETMGGPVRVRIFRHKGGGVQPALVYMHGGSWVQGSPESHWDITARIASWNRQTVISVDYALAPEVRFPAAFLQVVAVLRWVHDQARDLRIDPARIAVGGDSAGGNLAAAAALECRTLGLPICAQLLIYPVCDFDMTRPSYAENPDGPMLSVATFREQRAMYLPETDAIPTDYRHTPLAAESHAGLPPSFVATAQFDPLRDSGIAYADALDAAGVRVVRDTGEGMIHGYLRAMAYCPAAEARLRRMCDWLAQIYQPS</sequence>
<evidence type="ECO:0000313" key="7">
    <source>
        <dbReference type="EMBL" id="RII38151.1"/>
    </source>
</evidence>
<dbReference type="PRINTS" id="PR00455">
    <property type="entry name" value="HTHTETR"/>
</dbReference>
<dbReference type="InterPro" id="IPR013094">
    <property type="entry name" value="AB_hydrolase_3"/>
</dbReference>
<dbReference type="EMBL" id="QWJJ01000011">
    <property type="protein sequence ID" value="RII38151.1"/>
    <property type="molecule type" value="Genomic_DNA"/>
</dbReference>
<feature type="compositionally biased region" description="Gly residues" evidence="5">
    <location>
        <begin position="1"/>
        <end position="10"/>
    </location>
</feature>
<dbReference type="Pfam" id="PF17938">
    <property type="entry name" value="TetR_C_29"/>
    <property type="match status" value="1"/>
</dbReference>
<organism evidence="7 8">
    <name type="scientific">Pseudooceanicola sediminis</name>
    <dbReference type="NCBI Taxonomy" id="2211117"/>
    <lineage>
        <taxon>Bacteria</taxon>
        <taxon>Pseudomonadati</taxon>
        <taxon>Pseudomonadota</taxon>
        <taxon>Alphaproteobacteria</taxon>
        <taxon>Rhodobacterales</taxon>
        <taxon>Paracoccaceae</taxon>
        <taxon>Pseudooceanicola</taxon>
    </lineage>
</organism>
<dbReference type="InterPro" id="IPR036271">
    <property type="entry name" value="Tet_transcr_reg_TetR-rel_C_sf"/>
</dbReference>
<dbReference type="PANTHER" id="PTHR30328:SF54">
    <property type="entry name" value="HTH-TYPE TRANSCRIPTIONAL REPRESSOR SCO4008"/>
    <property type="match status" value="1"/>
</dbReference>
<dbReference type="Gene3D" id="3.40.50.1820">
    <property type="entry name" value="alpha/beta hydrolase"/>
    <property type="match status" value="1"/>
</dbReference>
<dbReference type="Proteomes" id="UP000265848">
    <property type="component" value="Unassembled WGS sequence"/>
</dbReference>
<protein>
    <submittedName>
        <fullName evidence="7">TetR family transcriptional regulator</fullName>
    </submittedName>
</protein>
<dbReference type="GO" id="GO:0016787">
    <property type="term" value="F:hydrolase activity"/>
    <property type="evidence" value="ECO:0007669"/>
    <property type="project" value="UniProtKB-KW"/>
</dbReference>
<evidence type="ECO:0000256" key="5">
    <source>
        <dbReference type="SAM" id="MobiDB-lite"/>
    </source>
</evidence>
<reference evidence="7 8" key="1">
    <citation type="submission" date="2018-08" db="EMBL/GenBank/DDBJ databases">
        <title>Pseudooceanicola sediminis CY03 in the family Rhodobacteracea.</title>
        <authorList>
            <person name="Zhang Y.-J."/>
        </authorList>
    </citation>
    <scope>NUCLEOTIDE SEQUENCE [LARGE SCALE GENOMIC DNA]</scope>
    <source>
        <strain evidence="7 8">CY03</strain>
    </source>
</reference>
<keyword evidence="8" id="KW-1185">Reference proteome</keyword>
<dbReference type="OrthoDB" id="9806180at2"/>
<dbReference type="InterPro" id="IPR009057">
    <property type="entry name" value="Homeodomain-like_sf"/>
</dbReference>
<evidence type="ECO:0000256" key="2">
    <source>
        <dbReference type="ARBA" id="ARBA00022801"/>
    </source>
</evidence>
<dbReference type="Pfam" id="PF00440">
    <property type="entry name" value="TetR_N"/>
    <property type="match status" value="1"/>
</dbReference>
<gene>
    <name evidence="7" type="ORF">DL237_13130</name>
</gene>
<evidence type="ECO:0000256" key="3">
    <source>
        <dbReference type="ARBA" id="ARBA00023125"/>
    </source>
</evidence>
<evidence type="ECO:0000313" key="8">
    <source>
        <dbReference type="Proteomes" id="UP000265848"/>
    </source>
</evidence>
<name>A0A399IYQ5_9RHOB</name>
<dbReference type="PROSITE" id="PS50977">
    <property type="entry name" value="HTH_TETR_2"/>
    <property type="match status" value="1"/>
</dbReference>
<proteinExistence type="inferred from homology"/>
<dbReference type="Pfam" id="PF07859">
    <property type="entry name" value="Abhydrolase_3"/>
    <property type="match status" value="1"/>
</dbReference>
<evidence type="ECO:0000256" key="1">
    <source>
        <dbReference type="ARBA" id="ARBA00010515"/>
    </source>
</evidence>
<evidence type="ECO:0000259" key="6">
    <source>
        <dbReference type="PROSITE" id="PS50977"/>
    </source>
</evidence>